<accession>A0ABW0PEU2</accession>
<evidence type="ECO:0000259" key="3">
    <source>
        <dbReference type="PROSITE" id="PS50110"/>
    </source>
</evidence>
<dbReference type="Pfam" id="PF00072">
    <property type="entry name" value="Response_reg"/>
    <property type="match status" value="1"/>
</dbReference>
<dbReference type="Gene3D" id="3.40.50.2300">
    <property type="match status" value="1"/>
</dbReference>
<proteinExistence type="predicted"/>
<feature type="transmembrane region" description="Helical" evidence="2">
    <location>
        <begin position="36"/>
        <end position="53"/>
    </location>
</feature>
<comment type="caution">
    <text evidence="4">The sequence shown here is derived from an EMBL/GenBank/DDBJ whole genome shotgun (WGS) entry which is preliminary data.</text>
</comment>
<dbReference type="InterPro" id="IPR001789">
    <property type="entry name" value="Sig_transdc_resp-reg_receiver"/>
</dbReference>
<keyword evidence="2" id="KW-0812">Transmembrane</keyword>
<feature type="modified residue" description="4-aspartylphosphate" evidence="1">
    <location>
        <position position="368"/>
    </location>
</feature>
<reference evidence="5" key="1">
    <citation type="journal article" date="2019" name="Int. J. Syst. Evol. Microbiol.">
        <title>The Global Catalogue of Microorganisms (GCM) 10K type strain sequencing project: providing services to taxonomists for standard genome sequencing and annotation.</title>
        <authorList>
            <consortium name="The Broad Institute Genomics Platform"/>
            <consortium name="The Broad Institute Genome Sequencing Center for Infectious Disease"/>
            <person name="Wu L."/>
            <person name="Ma J."/>
        </authorList>
    </citation>
    <scope>NUCLEOTIDE SEQUENCE [LARGE SCALE GENOMIC DNA]</scope>
    <source>
        <strain evidence="5">CCUG 38813</strain>
    </source>
</reference>
<keyword evidence="4" id="KW-0378">Hydrolase</keyword>
<dbReference type="Proteomes" id="UP001596031">
    <property type="component" value="Unassembled WGS sequence"/>
</dbReference>
<dbReference type="SMART" id="SM00448">
    <property type="entry name" value="REC"/>
    <property type="match status" value="1"/>
</dbReference>
<dbReference type="SUPFAM" id="SSF53474">
    <property type="entry name" value="alpha/beta-Hydrolases"/>
    <property type="match status" value="1"/>
</dbReference>
<dbReference type="PANTHER" id="PTHR47909:SF2">
    <property type="entry name" value="GPI INOSITOL-DEACYLASE"/>
    <property type="match status" value="1"/>
</dbReference>
<dbReference type="RefSeq" id="WP_379719482.1">
    <property type="nucleotide sequence ID" value="NZ_JBHSMS010000028.1"/>
</dbReference>
<dbReference type="Pfam" id="PF00561">
    <property type="entry name" value="Abhydrolase_1"/>
    <property type="match status" value="1"/>
</dbReference>
<dbReference type="PROSITE" id="PS50110">
    <property type="entry name" value="RESPONSE_REGULATORY"/>
    <property type="match status" value="1"/>
</dbReference>
<keyword evidence="1" id="KW-0597">Phosphoprotein</keyword>
<keyword evidence="5" id="KW-1185">Reference proteome</keyword>
<evidence type="ECO:0000256" key="2">
    <source>
        <dbReference type="SAM" id="Phobius"/>
    </source>
</evidence>
<dbReference type="InterPro" id="IPR029058">
    <property type="entry name" value="AB_hydrolase_fold"/>
</dbReference>
<evidence type="ECO:0000313" key="5">
    <source>
        <dbReference type="Proteomes" id="UP001596031"/>
    </source>
</evidence>
<evidence type="ECO:0000256" key="1">
    <source>
        <dbReference type="PROSITE-ProRule" id="PRU00169"/>
    </source>
</evidence>
<feature type="domain" description="Response regulatory" evidence="3">
    <location>
        <begin position="319"/>
        <end position="434"/>
    </location>
</feature>
<dbReference type="InterPro" id="IPR000073">
    <property type="entry name" value="AB_hydrolase_1"/>
</dbReference>
<sequence>MSLSARRMLRLLLVLQAAGAAGIAGAAWRWLGAAPWTALALGLACVLLVRLAINMNNFVLSACYASPTPPEYRLGPRARLRLLGEEFRSSMLHSSWFMARGAAGRSIHPESKAVPVLLVHGYGCNSGYWSYLVPRLERNFISHASIDLEPVDGAIDDYVPLMQRAVEELCAATGAPQVAIVAHSMGGLVARAWMRAHGSARVARLITLGTPHHGTGLASFGLGANAAQMRRSGGAPCDWLCELGNSEDAARRALITSIFSHHDNIVSPQTSSVLEGARNIALGGVGHVALGCNGGVLDTVMEELGALPAPARGARDAPALLLVGEDACLRAQLADAVQGQGWRVLSAASGAAALEVLAREELAVIVSDHLMPGMRGTELLARARRLAPASFRILLSGALDDPAIVAALASGDADAFHPKPWQGERLLALLREAVAVQRTRAAHGAGFAAPTYNAGNA</sequence>
<dbReference type="EMBL" id="JBHSMS010000028">
    <property type="protein sequence ID" value="MFC5511176.1"/>
    <property type="molecule type" value="Genomic_DNA"/>
</dbReference>
<name>A0ABW0PEU2_9BURK</name>
<protein>
    <submittedName>
        <fullName evidence="4">Alpha/beta fold hydrolase</fullName>
    </submittedName>
</protein>
<evidence type="ECO:0000313" key="4">
    <source>
        <dbReference type="EMBL" id="MFC5511176.1"/>
    </source>
</evidence>
<keyword evidence="2" id="KW-1133">Transmembrane helix</keyword>
<dbReference type="InterPro" id="IPR011006">
    <property type="entry name" value="CheY-like_superfamily"/>
</dbReference>
<dbReference type="Gene3D" id="3.40.50.1820">
    <property type="entry name" value="alpha/beta hydrolase"/>
    <property type="match status" value="1"/>
</dbReference>
<organism evidence="4 5">
    <name type="scientific">Massilia jejuensis</name>
    <dbReference type="NCBI Taxonomy" id="648894"/>
    <lineage>
        <taxon>Bacteria</taxon>
        <taxon>Pseudomonadati</taxon>
        <taxon>Pseudomonadota</taxon>
        <taxon>Betaproteobacteria</taxon>
        <taxon>Burkholderiales</taxon>
        <taxon>Oxalobacteraceae</taxon>
        <taxon>Telluria group</taxon>
        <taxon>Massilia</taxon>
    </lineage>
</organism>
<keyword evidence="2" id="KW-0472">Membrane</keyword>
<gene>
    <name evidence="4" type="ORF">ACFPOU_08555</name>
</gene>
<dbReference type="GO" id="GO:0016787">
    <property type="term" value="F:hydrolase activity"/>
    <property type="evidence" value="ECO:0007669"/>
    <property type="project" value="UniProtKB-KW"/>
</dbReference>
<dbReference type="SUPFAM" id="SSF52172">
    <property type="entry name" value="CheY-like"/>
    <property type="match status" value="1"/>
</dbReference>
<dbReference type="PANTHER" id="PTHR47909">
    <property type="entry name" value="ALPHA/BETA-HYDROLASES SUPERFAMILY PROTEIN"/>
    <property type="match status" value="1"/>
</dbReference>